<keyword evidence="6" id="KW-0282">Flagellum</keyword>
<dbReference type="InterPro" id="IPR017585">
    <property type="entry name" value="SAF_FlgA"/>
</dbReference>
<dbReference type="Gene3D" id="3.90.1210.10">
    <property type="entry name" value="Antifreeze-like/N-acetylneuraminic acid synthase C-terminal domain"/>
    <property type="match status" value="1"/>
</dbReference>
<dbReference type="SMART" id="SM00858">
    <property type="entry name" value="SAF"/>
    <property type="match status" value="1"/>
</dbReference>
<organism evidence="6 7">
    <name type="scientific">Tistlia consotensis USBA 355</name>
    <dbReference type="NCBI Taxonomy" id="560819"/>
    <lineage>
        <taxon>Bacteria</taxon>
        <taxon>Pseudomonadati</taxon>
        <taxon>Pseudomonadota</taxon>
        <taxon>Alphaproteobacteria</taxon>
        <taxon>Rhodospirillales</taxon>
        <taxon>Rhodovibrionaceae</taxon>
        <taxon>Tistlia</taxon>
    </lineage>
</organism>
<evidence type="ECO:0000313" key="6">
    <source>
        <dbReference type="EMBL" id="SMF67949.1"/>
    </source>
</evidence>
<evidence type="ECO:0000256" key="3">
    <source>
        <dbReference type="ARBA" id="ARBA00022764"/>
    </source>
</evidence>
<evidence type="ECO:0000256" key="1">
    <source>
        <dbReference type="ARBA" id="ARBA00004418"/>
    </source>
</evidence>
<gene>
    <name evidence="6" type="ORF">SAMN05428998_12775</name>
</gene>
<dbReference type="PANTHER" id="PTHR36307">
    <property type="entry name" value="FLAGELLA BASAL BODY P-RING FORMATION PROTEIN FLGA"/>
    <property type="match status" value="1"/>
</dbReference>
<dbReference type="GO" id="GO:0042597">
    <property type="term" value="C:periplasmic space"/>
    <property type="evidence" value="ECO:0007669"/>
    <property type="project" value="UniProtKB-SubCell"/>
</dbReference>
<dbReference type="EMBL" id="FWZX01000027">
    <property type="protein sequence ID" value="SMF67949.1"/>
    <property type="molecule type" value="Genomic_DNA"/>
</dbReference>
<dbReference type="InterPro" id="IPR013974">
    <property type="entry name" value="SAF"/>
</dbReference>
<evidence type="ECO:0000313" key="7">
    <source>
        <dbReference type="Proteomes" id="UP000192917"/>
    </source>
</evidence>
<feature type="chain" id="PRO_5012079808" evidence="4">
    <location>
        <begin position="25"/>
        <end position="344"/>
    </location>
</feature>
<keyword evidence="6" id="KW-0969">Cilium</keyword>
<name>A0A1Y6CIY9_9PROT</name>
<feature type="signal peptide" evidence="4">
    <location>
        <begin position="1"/>
        <end position="24"/>
    </location>
</feature>
<evidence type="ECO:0000259" key="5">
    <source>
        <dbReference type="SMART" id="SM00858"/>
    </source>
</evidence>
<comment type="subcellular location">
    <subcellularLocation>
        <location evidence="1">Periplasm</location>
    </subcellularLocation>
</comment>
<proteinExistence type="predicted"/>
<keyword evidence="2 4" id="KW-0732">Signal</keyword>
<accession>A0A1Y6CIY9</accession>
<dbReference type="Gene3D" id="2.30.30.760">
    <property type="match status" value="1"/>
</dbReference>
<keyword evidence="7" id="KW-1185">Reference proteome</keyword>
<feature type="domain" description="SAF" evidence="5">
    <location>
        <begin position="212"/>
        <end position="274"/>
    </location>
</feature>
<dbReference type="InterPro" id="IPR039246">
    <property type="entry name" value="Flagellar_FlgA"/>
</dbReference>
<dbReference type="STRING" id="560819.SAMN05428998_12775"/>
<dbReference type="CDD" id="cd11614">
    <property type="entry name" value="SAF_CpaB_FlgA_like"/>
    <property type="match status" value="1"/>
</dbReference>
<dbReference type="Proteomes" id="UP000192917">
    <property type="component" value="Unassembled WGS sequence"/>
</dbReference>
<evidence type="ECO:0000256" key="4">
    <source>
        <dbReference type="SAM" id="SignalP"/>
    </source>
</evidence>
<dbReference type="NCBIfam" id="TIGR03170">
    <property type="entry name" value="flgA_cterm"/>
    <property type="match status" value="1"/>
</dbReference>
<dbReference type="GO" id="GO:0044780">
    <property type="term" value="P:bacterial-type flagellum assembly"/>
    <property type="evidence" value="ECO:0007669"/>
    <property type="project" value="InterPro"/>
</dbReference>
<evidence type="ECO:0000256" key="2">
    <source>
        <dbReference type="ARBA" id="ARBA00022729"/>
    </source>
</evidence>
<reference evidence="6 7" key="1">
    <citation type="submission" date="2017-04" db="EMBL/GenBank/DDBJ databases">
        <authorList>
            <person name="Afonso C.L."/>
            <person name="Miller P.J."/>
            <person name="Scott M.A."/>
            <person name="Spackman E."/>
            <person name="Goraichik I."/>
            <person name="Dimitrov K.M."/>
            <person name="Suarez D.L."/>
            <person name="Swayne D.E."/>
        </authorList>
    </citation>
    <scope>NUCLEOTIDE SEQUENCE [LARGE SCALE GENOMIC DNA]</scope>
    <source>
        <strain evidence="6 7">USBA 355</strain>
    </source>
</reference>
<protein>
    <submittedName>
        <fullName evidence="6">Flagella basal body P-ring formation protein FlgA</fullName>
    </submittedName>
</protein>
<sequence>MLRRTRPLIIALALGGSLALPAAAGQTAARPETARDGAAQQTAALPDQLGSIDLKRPAIVSADVVTLGDLFTGLSAEQAGTPIARSPKLGESVPVDAAWLGLLAQHYKVAWQPRSHLDGTVVEHQAIVIGVPEVQDAVTKLLDDESNGEKLEVTVDNPSLSIALPLDSDGRFGLEGLRRDDRSGRFTVTLVYPETGQPTIRMPISGRAVQLVEVPVLLRRVADNEIISSGDVGWETRRADRLGSNLLTDPKDIIGLSPKRSLRAGEPVRAGDLRPPVLVERNSLVTMRLKAANMVLTAQGRALDDGGQGSVVRVVNLKSNTIVQATVAEAGVVDVGGTAQAALN</sequence>
<keyword evidence="3" id="KW-0574">Periplasm</keyword>
<dbReference type="AlphaFoldDB" id="A0A1Y6CIY9"/>
<dbReference type="PANTHER" id="PTHR36307:SF1">
    <property type="entry name" value="FLAGELLA BASAL BODY P-RING FORMATION PROTEIN FLGA"/>
    <property type="match status" value="1"/>
</dbReference>
<dbReference type="Pfam" id="PF13144">
    <property type="entry name" value="ChapFlgA"/>
    <property type="match status" value="1"/>
</dbReference>
<keyword evidence="6" id="KW-0966">Cell projection</keyword>
<dbReference type="RefSeq" id="WP_085125419.1">
    <property type="nucleotide sequence ID" value="NZ_FWZX01000027.1"/>
</dbReference>